<dbReference type="EMBL" id="CP053586">
    <property type="protein sequence ID" value="WNZ23808.1"/>
    <property type="molecule type" value="Genomic_DNA"/>
</dbReference>
<feature type="transmembrane region" description="Helical" evidence="5">
    <location>
        <begin position="202"/>
        <end position="222"/>
    </location>
</feature>
<feature type="transmembrane region" description="Helical" evidence="5">
    <location>
        <begin position="82"/>
        <end position="103"/>
    </location>
</feature>
<evidence type="ECO:0000256" key="3">
    <source>
        <dbReference type="ARBA" id="ARBA00022989"/>
    </source>
</evidence>
<evidence type="ECO:0000256" key="5">
    <source>
        <dbReference type="SAM" id="Phobius"/>
    </source>
</evidence>
<feature type="transmembrane region" description="Helical" evidence="5">
    <location>
        <begin position="358"/>
        <end position="382"/>
    </location>
</feature>
<organism evidence="7">
    <name type="scientific">Leptolyngbya sp. NK1-12</name>
    <dbReference type="NCBI Taxonomy" id="2547451"/>
    <lineage>
        <taxon>Bacteria</taxon>
        <taxon>Bacillati</taxon>
        <taxon>Cyanobacteriota</taxon>
        <taxon>Cyanophyceae</taxon>
        <taxon>Leptolyngbyales</taxon>
        <taxon>Leptolyngbyaceae</taxon>
        <taxon>Leptolyngbya group</taxon>
        <taxon>Leptolyngbya</taxon>
    </lineage>
</organism>
<feature type="domain" description="O-antigen ligase-related" evidence="6">
    <location>
        <begin position="235"/>
        <end position="369"/>
    </location>
</feature>
<evidence type="ECO:0000259" key="6">
    <source>
        <dbReference type="Pfam" id="PF04932"/>
    </source>
</evidence>
<dbReference type="Pfam" id="PF04932">
    <property type="entry name" value="Wzy_C"/>
    <property type="match status" value="1"/>
</dbReference>
<dbReference type="AlphaFoldDB" id="A0AA97AQM0"/>
<keyword evidence="7" id="KW-0436">Ligase</keyword>
<keyword evidence="2 5" id="KW-0812">Transmembrane</keyword>
<keyword evidence="4 5" id="KW-0472">Membrane</keyword>
<feature type="transmembrane region" description="Helical" evidence="5">
    <location>
        <begin position="275"/>
        <end position="298"/>
    </location>
</feature>
<evidence type="ECO:0000256" key="1">
    <source>
        <dbReference type="ARBA" id="ARBA00004141"/>
    </source>
</evidence>
<evidence type="ECO:0000256" key="2">
    <source>
        <dbReference type="ARBA" id="ARBA00022692"/>
    </source>
</evidence>
<protein>
    <submittedName>
        <fullName evidence="7">O-antigen ligase family protein</fullName>
    </submittedName>
</protein>
<accession>A0AA97AQM0</accession>
<dbReference type="GO" id="GO:0016874">
    <property type="term" value="F:ligase activity"/>
    <property type="evidence" value="ECO:0007669"/>
    <property type="project" value="UniProtKB-KW"/>
</dbReference>
<gene>
    <name evidence="7" type="ORF">HJG54_13715</name>
</gene>
<dbReference type="InterPro" id="IPR007016">
    <property type="entry name" value="O-antigen_ligase-rel_domated"/>
</dbReference>
<comment type="subcellular location">
    <subcellularLocation>
        <location evidence="1">Membrane</location>
        <topology evidence="1">Multi-pass membrane protein</topology>
    </subcellularLocation>
</comment>
<feature type="transmembrane region" description="Helical" evidence="5">
    <location>
        <begin position="250"/>
        <end position="269"/>
    </location>
</feature>
<dbReference type="RefSeq" id="WP_316435557.1">
    <property type="nucleotide sequence ID" value="NZ_CP053586.1"/>
</dbReference>
<evidence type="ECO:0000313" key="7">
    <source>
        <dbReference type="EMBL" id="WNZ23808.1"/>
    </source>
</evidence>
<sequence>MATSVLANSSSTTRDRPLRPQNLPEFLIWYYILGTYLIYLCGAQYLLAPCLATGLTAYLLFKYWTQTEATPESERITISWPTWMWILAILVIGVVTLAGHISLELGPVDLIRALLLWYITWGLLALFVLVGHLNIRPQLIYRATSILCLQSLLVTAIGTAADLLNLPTIGYESPLNVMIRVAGGAPEQFYVNLFHSISNTRLTLFGVWPTFTALLGNIYFFFALEESDKKWRWVGLVGSIVLILGSRSRLATLCLPVVLVTVWILTNFFRPWVQIVAGFVCGLVGVFATTLVDTLVLLRAEFDKVRSGSSEVRETLYRISLERWWSESPIWGLTQREKGPFLVSRLPLGSHHTWIGVLYSYGLVGASVLAVAFLCSFIDLVIKAQRSRLAKTGLSVLLVLFVCSFADNIEFFAYLFWPGLVVMGIAFKERIVARQPKAS</sequence>
<keyword evidence="3 5" id="KW-1133">Transmembrane helix</keyword>
<evidence type="ECO:0000256" key="4">
    <source>
        <dbReference type="ARBA" id="ARBA00023136"/>
    </source>
</evidence>
<name>A0AA97AQM0_9CYAN</name>
<feature type="transmembrane region" description="Helical" evidence="5">
    <location>
        <begin position="115"/>
        <end position="135"/>
    </location>
</feature>
<proteinExistence type="predicted"/>
<reference evidence="7" key="1">
    <citation type="submission" date="2020-05" db="EMBL/GenBank/DDBJ databases">
        <authorList>
            <person name="Zhu T."/>
            <person name="Keshari N."/>
            <person name="Lu X."/>
        </authorList>
    </citation>
    <scope>NUCLEOTIDE SEQUENCE</scope>
    <source>
        <strain evidence="7">NK1-12</strain>
    </source>
</reference>
<feature type="transmembrane region" description="Helical" evidence="5">
    <location>
        <begin position="28"/>
        <end position="61"/>
    </location>
</feature>
<dbReference type="GO" id="GO:0016020">
    <property type="term" value="C:membrane"/>
    <property type="evidence" value="ECO:0007669"/>
    <property type="project" value="UniProtKB-SubCell"/>
</dbReference>
<feature type="transmembrane region" description="Helical" evidence="5">
    <location>
        <begin position="394"/>
        <end position="427"/>
    </location>
</feature>